<evidence type="ECO:0000313" key="5">
    <source>
        <dbReference type="Proteomes" id="UP000216173"/>
    </source>
</evidence>
<proteinExistence type="predicted"/>
<dbReference type="EMBL" id="LBGP01000028">
    <property type="protein sequence ID" value="KQA97970.1"/>
    <property type="molecule type" value="Genomic_DNA"/>
</dbReference>
<feature type="transmembrane region" description="Helical" evidence="1">
    <location>
        <begin position="7"/>
        <end position="29"/>
    </location>
</feature>
<dbReference type="Proteomes" id="UP000216173">
    <property type="component" value="Unassembled WGS sequence"/>
</dbReference>
<keyword evidence="1" id="KW-0812">Transmembrane</keyword>
<gene>
    <name evidence="3" type="ORF">CGU03_17540</name>
    <name evidence="2" type="ORF">XV92_17745</name>
</gene>
<evidence type="ECO:0000313" key="4">
    <source>
        <dbReference type="Proteomes" id="UP000050491"/>
    </source>
</evidence>
<keyword evidence="1" id="KW-0472">Membrane</keyword>
<protein>
    <recommendedName>
        <fullName evidence="6">DUF2569 domain-containing protein</fullName>
    </recommendedName>
</protein>
<dbReference type="PATRIC" id="fig|1481663.10.peg.3284"/>
<accession>A0A0Q0TX79</accession>
<dbReference type="Proteomes" id="UP000050491">
    <property type="component" value="Unassembled WGS sequence"/>
</dbReference>
<dbReference type="OrthoDB" id="5873043at2"/>
<reference evidence="3" key="3">
    <citation type="submission" date="2017-07" db="EMBL/GenBank/DDBJ databases">
        <authorList>
            <person name="Sun Z.S."/>
            <person name="Albrecht U."/>
            <person name="Echele G."/>
            <person name="Lee C.C."/>
        </authorList>
    </citation>
    <scope>NUCLEOTIDE SEQUENCE [LARGE SCALE GENOMIC DNA]</scope>
    <source>
        <strain evidence="3">OYP9E10</strain>
    </source>
</reference>
<keyword evidence="1" id="KW-1133">Transmembrane helix</keyword>
<organism evidence="2 4">
    <name type="scientific">Vibrio metoecus</name>
    <dbReference type="NCBI Taxonomy" id="1481663"/>
    <lineage>
        <taxon>Bacteria</taxon>
        <taxon>Pseudomonadati</taxon>
        <taxon>Pseudomonadota</taxon>
        <taxon>Gammaproteobacteria</taxon>
        <taxon>Vibrionales</taxon>
        <taxon>Vibrionaceae</taxon>
        <taxon>Vibrio</taxon>
    </lineage>
</organism>
<evidence type="ECO:0000256" key="1">
    <source>
        <dbReference type="SAM" id="Phobius"/>
    </source>
</evidence>
<evidence type="ECO:0000313" key="3">
    <source>
        <dbReference type="EMBL" id="PAR19181.1"/>
    </source>
</evidence>
<dbReference type="EMBL" id="NMSH01000059">
    <property type="protein sequence ID" value="PAR19181.1"/>
    <property type="molecule type" value="Genomic_DNA"/>
</dbReference>
<dbReference type="AlphaFoldDB" id="A0A0Q0TX79"/>
<comment type="caution">
    <text evidence="2">The sequence shown here is derived from an EMBL/GenBank/DDBJ whole genome shotgun (WGS) entry which is preliminary data.</text>
</comment>
<feature type="transmembrane region" description="Helical" evidence="1">
    <location>
        <begin position="121"/>
        <end position="139"/>
    </location>
</feature>
<dbReference type="RefSeq" id="WP_055032200.1">
    <property type="nucleotide sequence ID" value="NZ_CABMIR010000062.1"/>
</dbReference>
<feature type="transmembrane region" description="Helical" evidence="1">
    <location>
        <begin position="49"/>
        <end position="69"/>
    </location>
</feature>
<feature type="transmembrane region" description="Helical" evidence="1">
    <location>
        <begin position="81"/>
        <end position="101"/>
    </location>
</feature>
<reference evidence="2 4" key="1">
    <citation type="journal article" date="2015" name="Genome Biol. Evol.">
        <title>The Dynamics of Genetic Interactions between Vibrio metoecus and Vibrio cholerae, Two Close Relatives Co-Occurring in the Environment.</title>
        <authorList>
            <person name="Orata F.D."/>
            <person name="Kirchberger P.C."/>
            <person name="Meheust R."/>
            <person name="Barlow E.J."/>
            <person name="Tarr C.L."/>
            <person name="Boucher Y."/>
        </authorList>
    </citation>
    <scope>NUCLEOTIDE SEQUENCE [LARGE SCALE GENOMIC DNA]</scope>
    <source>
        <strain evidence="2 4">YB5B04</strain>
    </source>
</reference>
<evidence type="ECO:0000313" key="2">
    <source>
        <dbReference type="EMBL" id="KQA97970.1"/>
    </source>
</evidence>
<evidence type="ECO:0008006" key="6">
    <source>
        <dbReference type="Google" id="ProtNLM"/>
    </source>
</evidence>
<reference evidence="5" key="2">
    <citation type="submission" date="2017-07" db="EMBL/GenBank/DDBJ databases">
        <authorList>
            <person name="Boucher Y."/>
            <person name="Orata F.D."/>
        </authorList>
    </citation>
    <scope>NUCLEOTIDE SEQUENCE [LARGE SCALE GENOMIC DNA]</scope>
    <source>
        <strain evidence="5">OYP9E10</strain>
    </source>
</reference>
<sequence length="142" mass="16302">MKYVQYFVIAAIASSCGFIVHVFSAEWLQAWIAQYMEGQSVIPSWDVRYIAMLTSLEYGISAIVLYWLIRDKVIKYGKFKAFIILSLLLTALHGALIRQPLMDFVVGNPIEVALVQNAFKWLVWVLMSIVTVYGFERVVRKC</sequence>
<name>A0A0Q0TX79_VIBMT</name>
<dbReference type="PROSITE" id="PS51257">
    <property type="entry name" value="PROKAR_LIPOPROTEIN"/>
    <property type="match status" value="1"/>
</dbReference>